<dbReference type="Gene3D" id="3.30.710.10">
    <property type="entry name" value="Potassium Channel Kv1.1, Chain A"/>
    <property type="match status" value="2"/>
</dbReference>
<reference evidence="2" key="1">
    <citation type="submission" date="2022-08" db="EMBL/GenBank/DDBJ databases">
        <title>Novel sulfate-reducing endosymbionts in the free-living metamonad Anaeramoeba.</title>
        <authorList>
            <person name="Jerlstrom-Hultqvist J."/>
            <person name="Cepicka I."/>
            <person name="Gallot-Lavallee L."/>
            <person name="Salas-Leiva D."/>
            <person name="Curtis B.A."/>
            <person name="Zahonova K."/>
            <person name="Pipaliya S."/>
            <person name="Dacks J."/>
            <person name="Roger A.J."/>
        </authorList>
    </citation>
    <scope>NUCLEOTIDE SEQUENCE</scope>
    <source>
        <strain evidence="2">Schooner1</strain>
    </source>
</reference>
<dbReference type="PROSITE" id="PS50097">
    <property type="entry name" value="BTB"/>
    <property type="match status" value="2"/>
</dbReference>
<dbReference type="InterPro" id="IPR011333">
    <property type="entry name" value="SKP1/BTB/POZ_sf"/>
</dbReference>
<feature type="domain" description="BTB" evidence="1">
    <location>
        <begin position="168"/>
        <end position="253"/>
    </location>
</feature>
<evidence type="ECO:0000313" key="3">
    <source>
        <dbReference type="Proteomes" id="UP001150062"/>
    </source>
</evidence>
<dbReference type="Proteomes" id="UP001150062">
    <property type="component" value="Unassembled WGS sequence"/>
</dbReference>
<evidence type="ECO:0000259" key="1">
    <source>
        <dbReference type="PROSITE" id="PS50097"/>
    </source>
</evidence>
<dbReference type="Pfam" id="PF00651">
    <property type="entry name" value="BTB"/>
    <property type="match status" value="1"/>
</dbReference>
<organism evidence="2 3">
    <name type="scientific">Anaeramoeba flamelloides</name>
    <dbReference type="NCBI Taxonomy" id="1746091"/>
    <lineage>
        <taxon>Eukaryota</taxon>
        <taxon>Metamonada</taxon>
        <taxon>Anaeramoebidae</taxon>
        <taxon>Anaeramoeba</taxon>
    </lineage>
</organism>
<dbReference type="EMBL" id="JAOAOG010000251">
    <property type="protein sequence ID" value="KAJ6235934.1"/>
    <property type="molecule type" value="Genomic_DNA"/>
</dbReference>
<gene>
    <name evidence="2" type="ORF">M0813_28208</name>
</gene>
<dbReference type="InterPro" id="IPR000210">
    <property type="entry name" value="BTB/POZ_dom"/>
</dbReference>
<accession>A0ABQ8XWZ7</accession>
<dbReference type="SUPFAM" id="SSF54695">
    <property type="entry name" value="POZ domain"/>
    <property type="match status" value="1"/>
</dbReference>
<keyword evidence="3" id="KW-1185">Reference proteome</keyword>
<sequence length="318" mass="37574">MNALREENIQGIKLLLQYGANPYLPDQQTQLTPFETTSNNQIKEGFKFWNSIVSDFERLMNLEESCDFELQLQNKKKHFSLHKLMIKCRLGFQIDFDKFTEILSPLKYDQVKIIIKWIYTGTVSQRQGESVYDVINLFGISKELFKKKTGKLGLVHDLNNLYLDQKSKDFTILLDDEKLKNMQDNKEEEKNILEDKVHAHRLILQARSDLFRELFVNIIDQSINQIHDYTKISFEALNNLIGFLYTDQISYDIPLVNLKELKGAKEFYKLSNYSNLYVRIKQIKNSHKIQKKTRKTVLASETFKIRRPSPIWADTDFW</sequence>
<proteinExistence type="predicted"/>
<comment type="caution">
    <text evidence="2">The sequence shown here is derived from an EMBL/GenBank/DDBJ whole genome shotgun (WGS) entry which is preliminary data.</text>
</comment>
<name>A0ABQ8XWZ7_9EUKA</name>
<protein>
    <submittedName>
        <fullName evidence="2">Btk-binding protein-related</fullName>
    </submittedName>
</protein>
<evidence type="ECO:0000313" key="2">
    <source>
        <dbReference type="EMBL" id="KAJ6235934.1"/>
    </source>
</evidence>
<feature type="domain" description="BTB" evidence="1">
    <location>
        <begin position="66"/>
        <end position="127"/>
    </location>
</feature>
<dbReference type="CDD" id="cd18186">
    <property type="entry name" value="BTB_POZ_ZBTB_KLHL-like"/>
    <property type="match status" value="1"/>
</dbReference>